<comment type="caution">
    <text evidence="2">The sequence shown here is derived from an EMBL/GenBank/DDBJ whole genome shotgun (WGS) entry which is preliminary data.</text>
</comment>
<name>A0AAV3VUS4_9CLOT</name>
<dbReference type="AlphaFoldDB" id="A0AAV3VUS4"/>
<keyword evidence="3" id="KW-1185">Reference proteome</keyword>
<reference evidence="2 3" key="1">
    <citation type="submission" date="2019-06" db="EMBL/GenBank/DDBJ databases">
        <title>Draft genome sequence of Clostridium diolis DSM 15410.</title>
        <authorList>
            <person name="Kobayashi H."/>
            <person name="Tanizawa Y."/>
            <person name="Tohno M."/>
        </authorList>
    </citation>
    <scope>NUCLEOTIDE SEQUENCE [LARGE SCALE GENOMIC DNA]</scope>
    <source>
        <strain evidence="2 3">DSM 15410</strain>
    </source>
</reference>
<gene>
    <name evidence="2" type="ORF">CDIOL_03080</name>
</gene>
<protein>
    <submittedName>
        <fullName evidence="2">Uncharacterized protein</fullName>
    </submittedName>
</protein>
<keyword evidence="1" id="KW-1133">Transmembrane helix</keyword>
<dbReference type="EMBL" id="BJLA01000001">
    <property type="protein sequence ID" value="GEA29385.1"/>
    <property type="molecule type" value="Genomic_DNA"/>
</dbReference>
<feature type="transmembrane region" description="Helical" evidence="1">
    <location>
        <begin position="89"/>
        <end position="108"/>
    </location>
</feature>
<feature type="transmembrane region" description="Helical" evidence="1">
    <location>
        <begin position="12"/>
        <end position="37"/>
    </location>
</feature>
<evidence type="ECO:0000256" key="1">
    <source>
        <dbReference type="SAM" id="Phobius"/>
    </source>
</evidence>
<organism evidence="2 3">
    <name type="scientific">Clostridium diolis</name>
    <dbReference type="NCBI Taxonomy" id="223919"/>
    <lineage>
        <taxon>Bacteria</taxon>
        <taxon>Bacillati</taxon>
        <taxon>Bacillota</taxon>
        <taxon>Clostridia</taxon>
        <taxon>Eubacteriales</taxon>
        <taxon>Clostridiaceae</taxon>
        <taxon>Clostridium</taxon>
    </lineage>
</organism>
<accession>A0AAV3VUS4</accession>
<keyword evidence="1" id="KW-0812">Transmembrane</keyword>
<keyword evidence="1" id="KW-0472">Membrane</keyword>
<dbReference type="RefSeq" id="WP_039770122.1">
    <property type="nucleotide sequence ID" value="NZ_BJLA01000001.1"/>
</dbReference>
<dbReference type="Proteomes" id="UP000325212">
    <property type="component" value="Unassembled WGS sequence"/>
</dbReference>
<evidence type="ECO:0000313" key="3">
    <source>
        <dbReference type="Proteomes" id="UP000325212"/>
    </source>
</evidence>
<feature type="transmembrane region" description="Helical" evidence="1">
    <location>
        <begin position="57"/>
        <end position="77"/>
    </location>
</feature>
<proteinExistence type="predicted"/>
<sequence>MNKNSSETSSDWQNVMIFFMVLIISLPILGSLYEWYYNFQISKLSNASTLLFIHDDISQWIITFAIPIIIFMAIFIIKNYSHMNAMEVKICLIIIITIIMILTFFLFLKFFDYTDISKDGIHVRKNIFSNIKDYNWSDVTSTKVSYKRGNKGALIISYDIYLDDGKIVHANDSKDFFDNIVNLDNLMQNEKIMISRQKILSKDYSDFVSQYQGPGGAKNDRLEVVVKILGK</sequence>
<evidence type="ECO:0000313" key="2">
    <source>
        <dbReference type="EMBL" id="GEA29385.1"/>
    </source>
</evidence>